<feature type="region of interest" description="Disordered" evidence="4">
    <location>
        <begin position="70"/>
        <end position="121"/>
    </location>
</feature>
<dbReference type="SUPFAM" id="SSF52058">
    <property type="entry name" value="L domain-like"/>
    <property type="match status" value="1"/>
</dbReference>
<evidence type="ECO:0000256" key="1">
    <source>
        <dbReference type="ARBA" id="ARBA00022614"/>
    </source>
</evidence>
<feature type="compositionally biased region" description="Low complexity" evidence="4">
    <location>
        <begin position="1"/>
        <end position="40"/>
    </location>
</feature>
<proteinExistence type="predicted"/>
<comment type="caution">
    <text evidence="6">The sequence shown here is derived from an EMBL/GenBank/DDBJ whole genome shotgun (WGS) entry which is preliminary data.</text>
</comment>
<dbReference type="Pfam" id="PF13855">
    <property type="entry name" value="LRR_8"/>
    <property type="match status" value="1"/>
</dbReference>
<keyword evidence="5" id="KW-1133">Transmembrane helix</keyword>
<keyword evidence="5" id="KW-0812">Transmembrane</keyword>
<dbReference type="InterPro" id="IPR053211">
    <property type="entry name" value="DNA_repair-toleration"/>
</dbReference>
<dbReference type="Gene3D" id="3.80.10.10">
    <property type="entry name" value="Ribonuclease Inhibitor"/>
    <property type="match status" value="3"/>
</dbReference>
<dbReference type="PANTHER" id="PTHR48060">
    <property type="entry name" value="DNA DAMAGE-REPAIR/TOLERATION PROTEIN DRT100"/>
    <property type="match status" value="1"/>
</dbReference>
<feature type="transmembrane region" description="Helical" evidence="5">
    <location>
        <begin position="290"/>
        <end position="312"/>
    </location>
</feature>
<evidence type="ECO:0000256" key="5">
    <source>
        <dbReference type="SAM" id="Phobius"/>
    </source>
</evidence>
<dbReference type="EMBL" id="CAKOGP040002114">
    <property type="protein sequence ID" value="CAJ1962611.1"/>
    <property type="molecule type" value="Genomic_DNA"/>
</dbReference>
<reference evidence="6" key="1">
    <citation type="submission" date="2023-08" db="EMBL/GenBank/DDBJ databases">
        <authorList>
            <person name="Audoor S."/>
            <person name="Bilcke G."/>
        </authorList>
    </citation>
    <scope>NUCLEOTIDE SEQUENCE</scope>
</reference>
<keyword evidence="3" id="KW-0677">Repeat</keyword>
<dbReference type="InterPro" id="IPR032675">
    <property type="entry name" value="LRR_dom_sf"/>
</dbReference>
<keyword evidence="2" id="KW-0732">Signal</keyword>
<evidence type="ECO:0008006" key="8">
    <source>
        <dbReference type="Google" id="ProtNLM"/>
    </source>
</evidence>
<organism evidence="6 7">
    <name type="scientific">Cylindrotheca closterium</name>
    <dbReference type="NCBI Taxonomy" id="2856"/>
    <lineage>
        <taxon>Eukaryota</taxon>
        <taxon>Sar</taxon>
        <taxon>Stramenopiles</taxon>
        <taxon>Ochrophyta</taxon>
        <taxon>Bacillariophyta</taxon>
        <taxon>Bacillariophyceae</taxon>
        <taxon>Bacillariophycidae</taxon>
        <taxon>Bacillariales</taxon>
        <taxon>Bacillariaceae</taxon>
        <taxon>Cylindrotheca</taxon>
    </lineage>
</organism>
<dbReference type="PANTHER" id="PTHR48060:SF21">
    <property type="entry name" value="L DOMAIN-LIKE PROTEIN"/>
    <property type="match status" value="1"/>
</dbReference>
<accession>A0AAD2G4I2</accession>
<evidence type="ECO:0000256" key="4">
    <source>
        <dbReference type="SAM" id="MobiDB-lite"/>
    </source>
</evidence>
<evidence type="ECO:0000256" key="3">
    <source>
        <dbReference type="ARBA" id="ARBA00022737"/>
    </source>
</evidence>
<gene>
    <name evidence="6" type="ORF">CYCCA115_LOCUS19768</name>
</gene>
<sequence>MSNNGHDNDNNNDNNNGNLPPPAAATSASLPNPSANSMNARIGASSVFSNMSEDERQQRYEAKMKSMGIHDAIPQEKPETESETETLDSLKRSMSVQSERNRNNSDNNNRSNSSAINPAGQVVNRSISLNPSTSNPTGTPSTTAHVDLVEQERQRRYDAKMAAVGLAQPEPEKEQPVLHPDHQAQMTGKLSVEPTSGEMANEADEKNAFSSPPAPVYDTDAEHIKEHENIKNLNYAHHKNNPNNMMDADLAVAMAINEEEEMEKGKDETIVYAIEYDPESKPPLHKNRRFQLYGFIGFLVVVLVAAGAAVGVGGGGGETTIVDAKSLQGELGPTNSPTVYLTPEEQVVYSFLSLHFSPKVREEGTPHHMAAQWVLYEDPYSQDILKDLSNVSGSLDVQFLQRYVLAFLWFHSTNIGKDPWRSCNPPTFKSMNLLDTLVTPSAGRLVTEGVEAGAEAEADADSDTCTFLQWNRLENDAVCFGAVPGVHRWMSSADTCQWQGVDCSTGTEVLGLDLFWQGLSGTLPSELMALTSLQKISFAYNQLTGTIPGEYARLRTLFALELHGNLLTGTIPDSYYEAASETGALVLLNVGDNQLTGTLDTRLGLMTDLKGFHFFDNSFNGPIPTEIGNLRYLSYSRGYGNNLSGSLPTEVGKLRQMNEFWYYQMGLTGPIPSEIGNMKRLQYLRLWGNDLNGSIPEAFYSLRKLEQVALQENSLTGTISTSISNMMALEALRVSSNKLRSTIPTEVGDLLGLKVAWFHQNEMTGTMPEQVCRRGLIGLQADCDPEGAAAVECTCCSSCCEQGLGLGTCFFREGYGEPTLPPNTFDDYVMCEP</sequence>
<keyword evidence="7" id="KW-1185">Reference proteome</keyword>
<keyword evidence="1" id="KW-0433">Leucine-rich repeat</keyword>
<feature type="compositionally biased region" description="Low complexity" evidence="4">
    <location>
        <begin position="104"/>
        <end position="114"/>
    </location>
</feature>
<keyword evidence="5" id="KW-0472">Membrane</keyword>
<feature type="region of interest" description="Disordered" evidence="4">
    <location>
        <begin position="1"/>
        <end position="56"/>
    </location>
</feature>
<evidence type="ECO:0000313" key="7">
    <source>
        <dbReference type="Proteomes" id="UP001295423"/>
    </source>
</evidence>
<dbReference type="AlphaFoldDB" id="A0AAD2G4I2"/>
<evidence type="ECO:0000313" key="6">
    <source>
        <dbReference type="EMBL" id="CAJ1962611.1"/>
    </source>
</evidence>
<dbReference type="InterPro" id="IPR001611">
    <property type="entry name" value="Leu-rich_rpt"/>
</dbReference>
<dbReference type="FunFam" id="3.80.10.10:FF:000041">
    <property type="entry name" value="LRR receptor-like serine/threonine-protein kinase ERECTA"/>
    <property type="match status" value="1"/>
</dbReference>
<dbReference type="Proteomes" id="UP001295423">
    <property type="component" value="Unassembled WGS sequence"/>
</dbReference>
<name>A0AAD2G4I2_9STRA</name>
<protein>
    <recommendedName>
        <fullName evidence="8">Leucine-rich repeat-containing N-terminal plant-type domain-containing protein</fullName>
    </recommendedName>
</protein>
<evidence type="ECO:0000256" key="2">
    <source>
        <dbReference type="ARBA" id="ARBA00022729"/>
    </source>
</evidence>